<protein>
    <submittedName>
        <fullName evidence="2">Uncharacterized protein</fullName>
    </submittedName>
</protein>
<keyword evidence="1" id="KW-0812">Transmembrane</keyword>
<dbReference type="Proteomes" id="UP000260680">
    <property type="component" value="Unassembled WGS sequence"/>
</dbReference>
<gene>
    <name evidence="2" type="ORF">DS742_28010</name>
</gene>
<dbReference type="EMBL" id="QOHO01000135">
    <property type="protein sequence ID" value="RFZ75622.1"/>
    <property type="molecule type" value="Genomic_DNA"/>
</dbReference>
<evidence type="ECO:0000313" key="2">
    <source>
        <dbReference type="EMBL" id="RFZ75622.1"/>
    </source>
</evidence>
<keyword evidence="1" id="KW-1133">Transmembrane helix</keyword>
<feature type="transmembrane region" description="Helical" evidence="1">
    <location>
        <begin position="38"/>
        <end position="63"/>
    </location>
</feature>
<accession>A0A3E2N3S5</accession>
<sequence>MQEAKKKNEQKQKKKAERINERLHTWIKRFRKNWRDEMFDLLIAIAWYGFYIVGILFGLLVIATTIKVMVNYLFYQDALRERIREIIETANAMRGISLW</sequence>
<proteinExistence type="predicted"/>
<keyword evidence="1" id="KW-0472">Membrane</keyword>
<dbReference type="RefSeq" id="WP_117420191.1">
    <property type="nucleotide sequence ID" value="NZ_QOHO01000135.1"/>
</dbReference>
<evidence type="ECO:0000256" key="1">
    <source>
        <dbReference type="SAM" id="Phobius"/>
    </source>
</evidence>
<name>A0A3E2N3S5_9FIRM</name>
<evidence type="ECO:0000313" key="3">
    <source>
        <dbReference type="Proteomes" id="UP000260680"/>
    </source>
</evidence>
<reference evidence="2 3" key="1">
    <citation type="submission" date="2018-07" db="EMBL/GenBank/DDBJ databases">
        <title>New species, Clostridium PI-S10-A1B.</title>
        <authorList>
            <person name="Krishna G."/>
            <person name="Summeta K."/>
            <person name="Shikha S."/>
            <person name="Prabhu P.B."/>
            <person name="Suresh K."/>
        </authorList>
    </citation>
    <scope>NUCLEOTIDE SEQUENCE [LARGE SCALE GENOMIC DNA]</scope>
    <source>
        <strain evidence="2 3">PI-S10-A1B</strain>
    </source>
</reference>
<comment type="caution">
    <text evidence="2">The sequence shown here is derived from an EMBL/GenBank/DDBJ whole genome shotgun (WGS) entry which is preliminary data.</text>
</comment>
<dbReference type="AlphaFoldDB" id="A0A3E2N3S5"/>
<organism evidence="2 3">
    <name type="scientific">Lacrimispora amygdalina</name>
    <dbReference type="NCBI Taxonomy" id="253257"/>
    <lineage>
        <taxon>Bacteria</taxon>
        <taxon>Bacillati</taxon>
        <taxon>Bacillota</taxon>
        <taxon>Clostridia</taxon>
        <taxon>Lachnospirales</taxon>
        <taxon>Lachnospiraceae</taxon>
        <taxon>Lacrimispora</taxon>
    </lineage>
</organism>